<accession>A0ABQ4YPP7</accession>
<dbReference type="Proteomes" id="UP001151760">
    <property type="component" value="Unassembled WGS sequence"/>
</dbReference>
<evidence type="ECO:0000313" key="2">
    <source>
        <dbReference type="Proteomes" id="UP001151760"/>
    </source>
</evidence>
<proteinExistence type="predicted"/>
<comment type="caution">
    <text evidence="1">The sequence shown here is derived from an EMBL/GenBank/DDBJ whole genome shotgun (WGS) entry which is preliminary data.</text>
</comment>
<keyword evidence="2" id="KW-1185">Reference proteome</keyword>
<gene>
    <name evidence="1" type="ORF">Tco_0729272</name>
</gene>
<organism evidence="1 2">
    <name type="scientific">Tanacetum coccineum</name>
    <dbReference type="NCBI Taxonomy" id="301880"/>
    <lineage>
        <taxon>Eukaryota</taxon>
        <taxon>Viridiplantae</taxon>
        <taxon>Streptophyta</taxon>
        <taxon>Embryophyta</taxon>
        <taxon>Tracheophyta</taxon>
        <taxon>Spermatophyta</taxon>
        <taxon>Magnoliopsida</taxon>
        <taxon>eudicotyledons</taxon>
        <taxon>Gunneridae</taxon>
        <taxon>Pentapetalae</taxon>
        <taxon>asterids</taxon>
        <taxon>campanulids</taxon>
        <taxon>Asterales</taxon>
        <taxon>Asteraceae</taxon>
        <taxon>Asteroideae</taxon>
        <taxon>Anthemideae</taxon>
        <taxon>Anthemidinae</taxon>
        <taxon>Tanacetum</taxon>
    </lineage>
</organism>
<protein>
    <submittedName>
        <fullName evidence="1">Uncharacterized protein</fullName>
    </submittedName>
</protein>
<reference evidence="1" key="1">
    <citation type="journal article" date="2022" name="Int. J. Mol. Sci.">
        <title>Draft Genome of Tanacetum Coccineum: Genomic Comparison of Closely Related Tanacetum-Family Plants.</title>
        <authorList>
            <person name="Yamashiro T."/>
            <person name="Shiraishi A."/>
            <person name="Nakayama K."/>
            <person name="Satake H."/>
        </authorList>
    </citation>
    <scope>NUCLEOTIDE SEQUENCE</scope>
</reference>
<dbReference type="EMBL" id="BQNB010010594">
    <property type="protein sequence ID" value="GJS79391.1"/>
    <property type="molecule type" value="Genomic_DNA"/>
</dbReference>
<name>A0ABQ4YPP7_9ASTR</name>
<reference evidence="1" key="2">
    <citation type="submission" date="2022-01" db="EMBL/GenBank/DDBJ databases">
        <authorList>
            <person name="Yamashiro T."/>
            <person name="Shiraishi A."/>
            <person name="Satake H."/>
            <person name="Nakayama K."/>
        </authorList>
    </citation>
    <scope>NUCLEOTIDE SEQUENCE</scope>
</reference>
<sequence length="147" mass="16421">MIPGSLSPTRNAMESRLSSCRVDLLTVIVSVDCVLVPTRIWSMCGDAFSPDFVIEVVLSKVVLLMLCLEAYGHEYRKICVSKYLCESDVFELWTREIARRRFPVARNCAQDALSSIIRASYRGSSVDKNGPLGLEKLPCSLVEEVDD</sequence>
<evidence type="ECO:0000313" key="1">
    <source>
        <dbReference type="EMBL" id="GJS79391.1"/>
    </source>
</evidence>